<feature type="domain" description="C2H2-type" evidence="14">
    <location>
        <begin position="215"/>
        <end position="243"/>
    </location>
</feature>
<evidence type="ECO:0000256" key="1">
    <source>
        <dbReference type="ARBA" id="ARBA00004123"/>
    </source>
</evidence>
<dbReference type="SMART" id="SM00355">
    <property type="entry name" value="ZnF_C2H2"/>
    <property type="match status" value="6"/>
</dbReference>
<comment type="subcellular location">
    <subcellularLocation>
        <location evidence="1">Nucleus</location>
    </subcellularLocation>
</comment>
<evidence type="ECO:0000256" key="2">
    <source>
        <dbReference type="ARBA" id="ARBA00006991"/>
    </source>
</evidence>
<dbReference type="FunFam" id="3.30.160.60:FF:000231">
    <property type="entry name" value="PLAG1 like zinc finger 2"/>
    <property type="match status" value="1"/>
</dbReference>
<dbReference type="AlphaFoldDB" id="A0A8X6TZV9"/>
<dbReference type="GO" id="GO:0001228">
    <property type="term" value="F:DNA-binding transcription activator activity, RNA polymerase II-specific"/>
    <property type="evidence" value="ECO:0007669"/>
    <property type="project" value="TreeGrafter"/>
</dbReference>
<name>A0A8X6TZV9_NEPPI</name>
<keyword evidence="5 12" id="KW-0863">Zinc-finger</keyword>
<dbReference type="OrthoDB" id="6418345at2759"/>
<keyword evidence="8" id="KW-0238">DNA-binding</keyword>
<evidence type="ECO:0000256" key="3">
    <source>
        <dbReference type="ARBA" id="ARBA00022723"/>
    </source>
</evidence>
<dbReference type="PANTHER" id="PTHR24399">
    <property type="entry name" value="ZINC FINGER AND BTB DOMAIN-CONTAINING"/>
    <property type="match status" value="1"/>
</dbReference>
<dbReference type="SUPFAM" id="SSF57667">
    <property type="entry name" value="beta-beta-alpha zinc fingers"/>
    <property type="match status" value="3"/>
</dbReference>
<evidence type="ECO:0000256" key="10">
    <source>
        <dbReference type="ARBA" id="ARBA00023163"/>
    </source>
</evidence>
<dbReference type="PROSITE" id="PS00028">
    <property type="entry name" value="ZINC_FINGER_C2H2_1"/>
    <property type="match status" value="6"/>
</dbReference>
<feature type="domain" description="C2H2-type" evidence="14">
    <location>
        <begin position="93"/>
        <end position="120"/>
    </location>
</feature>
<evidence type="ECO:0000256" key="5">
    <source>
        <dbReference type="ARBA" id="ARBA00022771"/>
    </source>
</evidence>
<feature type="domain" description="C2H2-type" evidence="14">
    <location>
        <begin position="63"/>
        <end position="92"/>
    </location>
</feature>
<dbReference type="GO" id="GO:0008270">
    <property type="term" value="F:zinc ion binding"/>
    <property type="evidence" value="ECO:0007669"/>
    <property type="project" value="UniProtKB-KW"/>
</dbReference>
<protein>
    <submittedName>
        <fullName evidence="15">Zinc finger protein PLAGL1</fullName>
    </submittedName>
</protein>
<keyword evidence="6" id="KW-0862">Zinc</keyword>
<keyword evidence="7" id="KW-0805">Transcription regulation</keyword>
<feature type="domain" description="C2H2-type" evidence="14">
    <location>
        <begin position="187"/>
        <end position="214"/>
    </location>
</feature>
<dbReference type="EMBL" id="BMAW01117451">
    <property type="protein sequence ID" value="GFT75365.1"/>
    <property type="molecule type" value="Genomic_DNA"/>
</dbReference>
<dbReference type="FunFam" id="3.30.160.60:FF:000100">
    <property type="entry name" value="Zinc finger 45-like"/>
    <property type="match status" value="1"/>
</dbReference>
<comment type="caution">
    <text evidence="15">The sequence shown here is derived from an EMBL/GenBank/DDBJ whole genome shotgun (WGS) entry which is preliminary data.</text>
</comment>
<evidence type="ECO:0000313" key="15">
    <source>
        <dbReference type="EMBL" id="GFT75365.1"/>
    </source>
</evidence>
<evidence type="ECO:0000256" key="13">
    <source>
        <dbReference type="SAM" id="MobiDB-lite"/>
    </source>
</evidence>
<reference evidence="15" key="1">
    <citation type="submission" date="2020-08" db="EMBL/GenBank/DDBJ databases">
        <title>Multicomponent nature underlies the extraordinary mechanical properties of spider dragline silk.</title>
        <authorList>
            <person name="Kono N."/>
            <person name="Nakamura H."/>
            <person name="Mori M."/>
            <person name="Yoshida Y."/>
            <person name="Ohtoshi R."/>
            <person name="Malay A.D."/>
            <person name="Moran D.A.P."/>
            <person name="Tomita M."/>
            <person name="Numata K."/>
            <person name="Arakawa K."/>
        </authorList>
    </citation>
    <scope>NUCLEOTIDE SEQUENCE</scope>
</reference>
<keyword evidence="11" id="KW-0539">Nucleus</keyword>
<dbReference type="GO" id="GO:0002682">
    <property type="term" value="P:regulation of immune system process"/>
    <property type="evidence" value="ECO:0007669"/>
    <property type="project" value="TreeGrafter"/>
</dbReference>
<evidence type="ECO:0000256" key="8">
    <source>
        <dbReference type="ARBA" id="ARBA00023125"/>
    </source>
</evidence>
<proteinExistence type="inferred from homology"/>
<keyword evidence="3" id="KW-0479">Metal-binding</keyword>
<feature type="region of interest" description="Disordered" evidence="13">
    <location>
        <begin position="1"/>
        <end position="63"/>
    </location>
</feature>
<feature type="domain" description="C2H2-type" evidence="14">
    <location>
        <begin position="151"/>
        <end position="178"/>
    </location>
</feature>
<dbReference type="PROSITE" id="PS50157">
    <property type="entry name" value="ZINC_FINGER_C2H2_2"/>
    <property type="match status" value="5"/>
</dbReference>
<dbReference type="GO" id="GO:0005654">
    <property type="term" value="C:nucleoplasm"/>
    <property type="evidence" value="ECO:0007669"/>
    <property type="project" value="TreeGrafter"/>
</dbReference>
<evidence type="ECO:0000256" key="9">
    <source>
        <dbReference type="ARBA" id="ARBA00023159"/>
    </source>
</evidence>
<dbReference type="InterPro" id="IPR013087">
    <property type="entry name" value="Znf_C2H2_type"/>
</dbReference>
<dbReference type="Gene3D" id="3.30.160.60">
    <property type="entry name" value="Classic Zinc Finger"/>
    <property type="match status" value="5"/>
</dbReference>
<comment type="similarity">
    <text evidence="2">Belongs to the krueppel C2H2-type zinc-finger protein family.</text>
</comment>
<feature type="compositionally biased region" description="Polar residues" evidence="13">
    <location>
        <begin position="18"/>
        <end position="36"/>
    </location>
</feature>
<evidence type="ECO:0000313" key="16">
    <source>
        <dbReference type="Proteomes" id="UP000887013"/>
    </source>
</evidence>
<organism evidence="15 16">
    <name type="scientific">Nephila pilipes</name>
    <name type="common">Giant wood spider</name>
    <name type="synonym">Nephila maculata</name>
    <dbReference type="NCBI Taxonomy" id="299642"/>
    <lineage>
        <taxon>Eukaryota</taxon>
        <taxon>Metazoa</taxon>
        <taxon>Ecdysozoa</taxon>
        <taxon>Arthropoda</taxon>
        <taxon>Chelicerata</taxon>
        <taxon>Arachnida</taxon>
        <taxon>Araneae</taxon>
        <taxon>Araneomorphae</taxon>
        <taxon>Entelegynae</taxon>
        <taxon>Araneoidea</taxon>
        <taxon>Nephilidae</taxon>
        <taxon>Nephila</taxon>
    </lineage>
</organism>
<dbReference type="FunFam" id="3.30.160.60:FF:000256">
    <property type="entry name" value="PLAG1 like zinc finger 2"/>
    <property type="match status" value="1"/>
</dbReference>
<evidence type="ECO:0000256" key="4">
    <source>
        <dbReference type="ARBA" id="ARBA00022737"/>
    </source>
</evidence>
<evidence type="ECO:0000256" key="6">
    <source>
        <dbReference type="ARBA" id="ARBA00022833"/>
    </source>
</evidence>
<feature type="compositionally biased region" description="Basic and acidic residues" evidence="13">
    <location>
        <begin position="1"/>
        <end position="15"/>
    </location>
</feature>
<evidence type="ECO:0000256" key="11">
    <source>
        <dbReference type="ARBA" id="ARBA00023242"/>
    </source>
</evidence>
<sequence length="407" mass="46095">MSRIGMKDSDGEGLSRDGNATQHQSSFGFENFQVTEQQRRRSRRGQLQRNDDEEEKPDTGKAFICMQPGCPRTFSSRFKLVRHILIHSGERRFECTNCGRRFHRKDHLKNHLQVHNPNKILHSCDLCQKTYCSLLSYRKHIALHAAEAGDLVCKLCGKMLEDREGIMHHLKVHTGSRTLRGPSERKFPCDRCDRAFFTKKDVKRHLVVHTGKRDFVCQFCPQRFGRKDHLVRHTKKSHLGNSHSPPTLEPVRKFEPVTPQSTENHKNGPLVVPPQMSEISGLVISPTSVPSMMDAPVLEPVKPDPTYGIPHTNIVQSNYSLNSLSNENGQNLGKFSEPTLLPASQYLPMSPSYPAVTPIMPHHYLNMSTSSNILSDLLPPMSMAPSFTTLSLDVNNPPLPHFNQAFQ</sequence>
<evidence type="ECO:0000259" key="14">
    <source>
        <dbReference type="PROSITE" id="PS50157"/>
    </source>
</evidence>
<accession>A0A8X6TZV9</accession>
<dbReference type="PANTHER" id="PTHR24399:SF31">
    <property type="entry name" value="ZINC FINGER PROTEIN PLAGL1"/>
    <property type="match status" value="1"/>
</dbReference>
<dbReference type="Pfam" id="PF00096">
    <property type="entry name" value="zf-C2H2"/>
    <property type="match status" value="4"/>
</dbReference>
<dbReference type="GO" id="GO:0000978">
    <property type="term" value="F:RNA polymerase II cis-regulatory region sequence-specific DNA binding"/>
    <property type="evidence" value="ECO:0007669"/>
    <property type="project" value="TreeGrafter"/>
</dbReference>
<keyword evidence="16" id="KW-1185">Reference proteome</keyword>
<keyword evidence="10" id="KW-0804">Transcription</keyword>
<keyword evidence="4" id="KW-0677">Repeat</keyword>
<dbReference type="GO" id="GO:0001227">
    <property type="term" value="F:DNA-binding transcription repressor activity, RNA polymerase II-specific"/>
    <property type="evidence" value="ECO:0007669"/>
    <property type="project" value="TreeGrafter"/>
</dbReference>
<evidence type="ECO:0000256" key="12">
    <source>
        <dbReference type="PROSITE-ProRule" id="PRU00042"/>
    </source>
</evidence>
<keyword evidence="9" id="KW-0010">Activator</keyword>
<dbReference type="InterPro" id="IPR036236">
    <property type="entry name" value="Znf_C2H2_sf"/>
</dbReference>
<gene>
    <name evidence="15" type="primary">NCL1_55339</name>
    <name evidence="15" type="ORF">NPIL_354931</name>
</gene>
<dbReference type="GO" id="GO:0001817">
    <property type="term" value="P:regulation of cytokine production"/>
    <property type="evidence" value="ECO:0007669"/>
    <property type="project" value="TreeGrafter"/>
</dbReference>
<dbReference type="Proteomes" id="UP000887013">
    <property type="component" value="Unassembled WGS sequence"/>
</dbReference>
<evidence type="ECO:0000256" key="7">
    <source>
        <dbReference type="ARBA" id="ARBA00023015"/>
    </source>
</evidence>